<protein>
    <submittedName>
        <fullName evidence="2">Uncharacterized protein</fullName>
    </submittedName>
</protein>
<organism evidence="2 3">
    <name type="scientific">Amaricoccus solimangrovi</name>
    <dbReference type="NCBI Taxonomy" id="2589815"/>
    <lineage>
        <taxon>Bacteria</taxon>
        <taxon>Pseudomonadati</taxon>
        <taxon>Pseudomonadota</taxon>
        <taxon>Alphaproteobacteria</taxon>
        <taxon>Rhodobacterales</taxon>
        <taxon>Paracoccaceae</taxon>
        <taxon>Amaricoccus</taxon>
    </lineage>
</organism>
<evidence type="ECO:0000313" key="3">
    <source>
        <dbReference type="Proteomes" id="UP000319255"/>
    </source>
</evidence>
<accession>A0A501W9D9</accession>
<sequence>MDHEAAGPGDAGDDLGEVRGAPRRRWPRSGGFEADGVVPATVAAGDELIDEAPPGGDVAEVARAAQDQRLVERGLEVAVVGFHRSVLVRFSRIARLASIP</sequence>
<dbReference type="EMBL" id="VFRP01000095">
    <property type="protein sequence ID" value="TPE43417.1"/>
    <property type="molecule type" value="Genomic_DNA"/>
</dbReference>
<keyword evidence="3" id="KW-1185">Reference proteome</keyword>
<name>A0A501W9D9_9RHOB</name>
<dbReference type="Proteomes" id="UP000319255">
    <property type="component" value="Unassembled WGS sequence"/>
</dbReference>
<comment type="caution">
    <text evidence="2">The sequence shown here is derived from an EMBL/GenBank/DDBJ whole genome shotgun (WGS) entry which is preliminary data.</text>
</comment>
<evidence type="ECO:0000256" key="1">
    <source>
        <dbReference type="SAM" id="MobiDB-lite"/>
    </source>
</evidence>
<evidence type="ECO:0000313" key="2">
    <source>
        <dbReference type="EMBL" id="TPE43417.1"/>
    </source>
</evidence>
<proteinExistence type="predicted"/>
<feature type="region of interest" description="Disordered" evidence="1">
    <location>
        <begin position="1"/>
        <end position="33"/>
    </location>
</feature>
<gene>
    <name evidence="2" type="ORF">FJM51_23370</name>
</gene>
<reference evidence="2 3" key="1">
    <citation type="submission" date="2019-06" db="EMBL/GenBank/DDBJ databases">
        <title>A novel bacterium of genus Amaricoccus, isolated from marine sediment.</title>
        <authorList>
            <person name="Huang H."/>
            <person name="Mo K."/>
            <person name="Hu Y."/>
        </authorList>
    </citation>
    <scope>NUCLEOTIDE SEQUENCE [LARGE SCALE GENOMIC DNA]</scope>
    <source>
        <strain evidence="2 3">HB172011</strain>
    </source>
</reference>
<dbReference type="AlphaFoldDB" id="A0A501W9D9"/>